<dbReference type="GO" id="GO:0030313">
    <property type="term" value="C:cell envelope"/>
    <property type="evidence" value="ECO:0007669"/>
    <property type="project" value="UniProtKB-SubCell"/>
</dbReference>
<proteinExistence type="inferred from homology"/>
<dbReference type="PANTHER" id="PTHR42953">
    <property type="entry name" value="HIGH-AFFINITY ZINC UPTAKE SYSTEM PROTEIN ZNUA-RELATED"/>
    <property type="match status" value="1"/>
</dbReference>
<evidence type="ECO:0000256" key="5">
    <source>
        <dbReference type="RuleBase" id="RU003512"/>
    </source>
</evidence>
<gene>
    <name evidence="9" type="ORF">FHU29_001917</name>
</gene>
<keyword evidence="3" id="KW-0479">Metal-binding</keyword>
<evidence type="ECO:0000256" key="4">
    <source>
        <dbReference type="ARBA" id="ARBA00022729"/>
    </source>
</evidence>
<keyword evidence="6" id="KW-0175">Coiled coil</keyword>
<dbReference type="PRINTS" id="PR00690">
    <property type="entry name" value="ADHESNFAMILY"/>
</dbReference>
<comment type="subcellular location">
    <subcellularLocation>
        <location evidence="1">Cell envelope</location>
    </subcellularLocation>
</comment>
<dbReference type="RefSeq" id="WP_064441200.1">
    <property type="nucleotide sequence ID" value="NZ_BDDI01000012.1"/>
</dbReference>
<dbReference type="AlphaFoldDB" id="A0A839RMP4"/>
<feature type="signal peptide" evidence="8">
    <location>
        <begin position="1"/>
        <end position="17"/>
    </location>
</feature>
<comment type="caution">
    <text evidence="9">The sequence shown here is derived from an EMBL/GenBank/DDBJ whole genome shotgun (WGS) entry which is preliminary data.</text>
</comment>
<evidence type="ECO:0000256" key="7">
    <source>
        <dbReference type="SAM" id="MobiDB-lite"/>
    </source>
</evidence>
<dbReference type="InterPro" id="IPR006127">
    <property type="entry name" value="ZnuA-like"/>
</dbReference>
<evidence type="ECO:0000256" key="8">
    <source>
        <dbReference type="SAM" id="SignalP"/>
    </source>
</evidence>
<dbReference type="InterPro" id="IPR050492">
    <property type="entry name" value="Bact_metal-bind_prot9"/>
</dbReference>
<feature type="region of interest" description="Disordered" evidence="7">
    <location>
        <begin position="131"/>
        <end position="197"/>
    </location>
</feature>
<dbReference type="PROSITE" id="PS51257">
    <property type="entry name" value="PROKAR_LIPOPROTEIN"/>
    <property type="match status" value="1"/>
</dbReference>
<keyword evidence="10" id="KW-1185">Reference proteome</keyword>
<sequence>MRAVKTAGVLVSGLSLAAFGLAACGSDDDAATGTGADTAITVVASTNVWADIARQVGGDVVSVEALISDPAVDPHHYESTPRDVATVQDADLVVYNGGGYDQFVQDIIDSTDPGPRSVSAYELLVRHDDAHTDDDEHHDGEHHDGEHHDGDEHGHGEDEHGHDSEHEGGGEADHHDDEGDHGHAAGANDHDHDHGHGAANEHVWYDFHIVSDVARAIANELSELDPDNADTFSANAEETSERIEELEDRADDIRATTEGIEVAQTEPLAEYLLGALGVIDIAPTEFTRAVEHGNDPSAAVTAQFSDLLADGEAQALVYNSQTESPTTQRMREIAVDNDVPVIEVSESLPAGMDYFEWMHSTLDDFERVLTGA</sequence>
<feature type="compositionally biased region" description="Basic and acidic residues" evidence="7">
    <location>
        <begin position="131"/>
        <end position="196"/>
    </location>
</feature>
<protein>
    <submittedName>
        <fullName evidence="9">Zinc/manganese transport system substrate-binding protein</fullName>
    </submittedName>
</protein>
<dbReference type="OrthoDB" id="5296019at2"/>
<feature type="chain" id="PRO_5038495028" evidence="8">
    <location>
        <begin position="18"/>
        <end position="372"/>
    </location>
</feature>
<keyword evidence="4 8" id="KW-0732">Signal</keyword>
<accession>A0A839RMP4</accession>
<dbReference type="GO" id="GO:0007155">
    <property type="term" value="P:cell adhesion"/>
    <property type="evidence" value="ECO:0007669"/>
    <property type="project" value="InterPro"/>
</dbReference>
<dbReference type="InterPro" id="IPR006128">
    <property type="entry name" value="Lipoprotein_PsaA-like"/>
</dbReference>
<feature type="coiled-coil region" evidence="6">
    <location>
        <begin position="229"/>
        <end position="263"/>
    </location>
</feature>
<dbReference type="Proteomes" id="UP000567922">
    <property type="component" value="Unassembled WGS sequence"/>
</dbReference>
<evidence type="ECO:0000256" key="1">
    <source>
        <dbReference type="ARBA" id="ARBA00004196"/>
    </source>
</evidence>
<dbReference type="EMBL" id="JACHWS010000002">
    <property type="protein sequence ID" value="MBB3037468.1"/>
    <property type="molecule type" value="Genomic_DNA"/>
</dbReference>
<reference evidence="9 10" key="1">
    <citation type="submission" date="2020-08" db="EMBL/GenBank/DDBJ databases">
        <title>Sequencing the genomes of 1000 actinobacteria strains.</title>
        <authorList>
            <person name="Klenk H.-P."/>
        </authorList>
    </citation>
    <scope>NUCLEOTIDE SEQUENCE [LARGE SCALE GENOMIC DNA]</scope>
    <source>
        <strain evidence="9 10">DSM 45258</strain>
    </source>
</reference>
<organism evidence="9 10">
    <name type="scientific">Hoyosella altamirensis</name>
    <dbReference type="NCBI Taxonomy" id="616997"/>
    <lineage>
        <taxon>Bacteria</taxon>
        <taxon>Bacillati</taxon>
        <taxon>Actinomycetota</taxon>
        <taxon>Actinomycetes</taxon>
        <taxon>Mycobacteriales</taxon>
        <taxon>Hoyosellaceae</taxon>
        <taxon>Hoyosella</taxon>
    </lineage>
</organism>
<dbReference type="SUPFAM" id="SSF53807">
    <property type="entry name" value="Helical backbone' metal receptor"/>
    <property type="match status" value="1"/>
</dbReference>
<dbReference type="Pfam" id="PF01297">
    <property type="entry name" value="ZnuA"/>
    <property type="match status" value="1"/>
</dbReference>
<dbReference type="GO" id="GO:0046872">
    <property type="term" value="F:metal ion binding"/>
    <property type="evidence" value="ECO:0007669"/>
    <property type="project" value="UniProtKB-KW"/>
</dbReference>
<dbReference type="PANTHER" id="PTHR42953:SF1">
    <property type="entry name" value="METAL-BINDING PROTEIN HI_0362-RELATED"/>
    <property type="match status" value="1"/>
</dbReference>
<comment type="similarity">
    <text evidence="5">Belongs to the bacterial solute-binding protein 9 family.</text>
</comment>
<evidence type="ECO:0000256" key="6">
    <source>
        <dbReference type="SAM" id="Coils"/>
    </source>
</evidence>
<evidence type="ECO:0000313" key="10">
    <source>
        <dbReference type="Proteomes" id="UP000567922"/>
    </source>
</evidence>
<evidence type="ECO:0000256" key="3">
    <source>
        <dbReference type="ARBA" id="ARBA00022723"/>
    </source>
</evidence>
<keyword evidence="2 5" id="KW-0813">Transport</keyword>
<dbReference type="GO" id="GO:0030001">
    <property type="term" value="P:metal ion transport"/>
    <property type="evidence" value="ECO:0007669"/>
    <property type="project" value="InterPro"/>
</dbReference>
<evidence type="ECO:0000313" key="9">
    <source>
        <dbReference type="EMBL" id="MBB3037468.1"/>
    </source>
</evidence>
<evidence type="ECO:0000256" key="2">
    <source>
        <dbReference type="ARBA" id="ARBA00022448"/>
    </source>
</evidence>
<dbReference type="Gene3D" id="3.40.50.1980">
    <property type="entry name" value="Nitrogenase molybdenum iron protein domain"/>
    <property type="match status" value="1"/>
</dbReference>
<name>A0A839RMP4_9ACTN</name>